<evidence type="ECO:0000313" key="1">
    <source>
        <dbReference type="EMBL" id="AFC30237.1"/>
    </source>
</evidence>
<dbReference type="Proteomes" id="UP000007523">
    <property type="component" value="Chromosome"/>
</dbReference>
<protein>
    <submittedName>
        <fullName evidence="1">Uncharacterized protein</fullName>
    </submittedName>
</protein>
<dbReference type="STRING" id="1116391.PM3016_3394"/>
<accession>H6NJT3</accession>
<keyword evidence="2" id="KW-1185">Reference proteome</keyword>
<name>H6NJT3_9BACL</name>
<organism evidence="1 2">
    <name type="scientific">Paenibacillus mucilaginosus 3016</name>
    <dbReference type="NCBI Taxonomy" id="1116391"/>
    <lineage>
        <taxon>Bacteria</taxon>
        <taxon>Bacillati</taxon>
        <taxon>Bacillota</taxon>
        <taxon>Bacilli</taxon>
        <taxon>Bacillales</taxon>
        <taxon>Paenibacillaceae</taxon>
        <taxon>Paenibacillus</taxon>
    </lineage>
</organism>
<gene>
    <name evidence="1" type="ORF">PM3016_3394</name>
</gene>
<proteinExistence type="predicted"/>
<dbReference type="KEGG" id="pmq:PM3016_3394"/>
<dbReference type="AlphaFoldDB" id="H6NJT3"/>
<dbReference type="EMBL" id="CP003235">
    <property type="protein sequence ID" value="AFC30237.1"/>
    <property type="molecule type" value="Genomic_DNA"/>
</dbReference>
<reference evidence="1 2" key="1">
    <citation type="journal article" date="2012" name="J. Bacteriol.">
        <title>Complete Genome Sequence of Paenibacillus mucilaginosus 3016, a Bacterium Functional as Microbial Fertilizer.</title>
        <authorList>
            <person name="Ma M."/>
            <person name="Wang Z."/>
            <person name="Li L."/>
            <person name="Jiang X."/>
            <person name="Guan D."/>
            <person name="Cao F."/>
            <person name="Chen H."/>
            <person name="Wang X."/>
            <person name="Shen D."/>
            <person name="Du B."/>
            <person name="Li J."/>
        </authorList>
    </citation>
    <scope>NUCLEOTIDE SEQUENCE [LARGE SCALE GENOMIC DNA]</scope>
    <source>
        <strain evidence="1 2">3016</strain>
    </source>
</reference>
<sequence>MVPLHPDEIHPDIYRTMESGCPMTTNSQHAALNEFAEWIPWVRDVRERGRAVWLEPISPGTWSLREVLTYIMHCDCNSMEVMIPNMAEGTFFVDIEENNRQAHGRRSSTRIGMR</sequence>
<dbReference type="HOGENOM" id="CLU_2410459_0_0_9"/>
<evidence type="ECO:0000313" key="2">
    <source>
        <dbReference type="Proteomes" id="UP000007523"/>
    </source>
</evidence>